<gene>
    <name evidence="6" type="primary">LOC105178859</name>
</gene>
<dbReference type="SUPFAM" id="SSF51197">
    <property type="entry name" value="Clavaminate synthase-like"/>
    <property type="match status" value="1"/>
</dbReference>
<proteinExistence type="inferred from homology"/>
<name>A0A6I9UN42_SESIN</name>
<evidence type="ECO:0000256" key="1">
    <source>
        <dbReference type="ARBA" id="ARBA00022723"/>
    </source>
</evidence>
<dbReference type="GeneID" id="105178859"/>
<evidence type="ECO:0000259" key="4">
    <source>
        <dbReference type="PROSITE" id="PS51471"/>
    </source>
</evidence>
<comment type="similarity">
    <text evidence="3">Belongs to the iron/ascorbate-dependent oxidoreductase family.</text>
</comment>
<dbReference type="Pfam" id="PF14226">
    <property type="entry name" value="DIOX_N"/>
    <property type="match status" value="1"/>
</dbReference>
<keyword evidence="5" id="KW-1185">Reference proteome</keyword>
<dbReference type="PRINTS" id="PR00682">
    <property type="entry name" value="IPNSYNTHASE"/>
</dbReference>
<keyword evidence="2 3" id="KW-0408">Iron</keyword>
<keyword evidence="1 3" id="KW-0479">Metal-binding</keyword>
<evidence type="ECO:0000256" key="3">
    <source>
        <dbReference type="RuleBase" id="RU003682"/>
    </source>
</evidence>
<dbReference type="GO" id="GO:0016706">
    <property type="term" value="F:2-oxoglutarate-dependent dioxygenase activity"/>
    <property type="evidence" value="ECO:0007669"/>
    <property type="project" value="UniProtKB-ARBA"/>
</dbReference>
<dbReference type="PANTHER" id="PTHR47990">
    <property type="entry name" value="2-OXOGLUTARATE (2OG) AND FE(II)-DEPENDENT OXYGENASE SUPERFAMILY PROTEIN-RELATED"/>
    <property type="match status" value="1"/>
</dbReference>
<dbReference type="AlphaFoldDB" id="A0A6I9UN42"/>
<dbReference type="GO" id="GO:0046872">
    <property type="term" value="F:metal ion binding"/>
    <property type="evidence" value="ECO:0007669"/>
    <property type="project" value="UniProtKB-KW"/>
</dbReference>
<organism evidence="5 6">
    <name type="scientific">Sesamum indicum</name>
    <name type="common">Oriental sesame</name>
    <name type="synonym">Sesamum orientale</name>
    <dbReference type="NCBI Taxonomy" id="4182"/>
    <lineage>
        <taxon>Eukaryota</taxon>
        <taxon>Viridiplantae</taxon>
        <taxon>Streptophyta</taxon>
        <taxon>Embryophyta</taxon>
        <taxon>Tracheophyta</taxon>
        <taxon>Spermatophyta</taxon>
        <taxon>Magnoliopsida</taxon>
        <taxon>eudicotyledons</taxon>
        <taxon>Gunneridae</taxon>
        <taxon>Pentapetalae</taxon>
        <taxon>asterids</taxon>
        <taxon>lamiids</taxon>
        <taxon>Lamiales</taxon>
        <taxon>Pedaliaceae</taxon>
        <taxon>Sesamum</taxon>
    </lineage>
</organism>
<dbReference type="GO" id="GO:0009805">
    <property type="term" value="P:coumarin biosynthetic process"/>
    <property type="evidence" value="ECO:0007669"/>
    <property type="project" value="UniProtKB-ARBA"/>
</dbReference>
<dbReference type="Gene3D" id="2.60.120.330">
    <property type="entry name" value="B-lactam Antibiotic, Isopenicillin N Synthase, Chain"/>
    <property type="match status" value="1"/>
</dbReference>
<dbReference type="RefSeq" id="XP_011100719.1">
    <property type="nucleotide sequence ID" value="XM_011102417.2"/>
</dbReference>
<dbReference type="Pfam" id="PF03171">
    <property type="entry name" value="2OG-FeII_Oxy"/>
    <property type="match status" value="1"/>
</dbReference>
<dbReference type="InterPro" id="IPR044861">
    <property type="entry name" value="IPNS-like_FE2OG_OXY"/>
</dbReference>
<keyword evidence="3" id="KW-0560">Oxidoreductase</keyword>
<dbReference type="GO" id="GO:0002238">
    <property type="term" value="P:response to molecule of fungal origin"/>
    <property type="evidence" value="ECO:0007669"/>
    <property type="project" value="UniProtKB-ARBA"/>
</dbReference>
<evidence type="ECO:0000313" key="6">
    <source>
        <dbReference type="RefSeq" id="XP_011100719.1"/>
    </source>
</evidence>
<dbReference type="InterPro" id="IPR050231">
    <property type="entry name" value="Iron_ascorbate_oxido_reductase"/>
</dbReference>
<dbReference type="InParanoid" id="A0A6I9UN42"/>
<dbReference type="InterPro" id="IPR005123">
    <property type="entry name" value="Oxoglu/Fe-dep_dioxygenase_dom"/>
</dbReference>
<dbReference type="InterPro" id="IPR026992">
    <property type="entry name" value="DIOX_N"/>
</dbReference>
<protein>
    <submittedName>
        <fullName evidence="6">Gibberellin 2-beta-dioxygenase 4</fullName>
    </submittedName>
</protein>
<sequence>MVVGLRMEEKIRDDFQLPIIDLLSSKSNRSATSKQIVKACEEYGFFKVINHGVPHHIITQMEEEAHKFFSKPLSEKQRAGPANPYGYGCKNIGLKGDMGEVEYLLLQTNPHFITSLLHNSNKYISQDSNNFRCAVIGYVEAVRELACEVLDLIGEGLGGAYPPSSHFTGLIRDVESDCVLRLNHYPPCDDVRIGFGEHTDPQMLTLLRSNGVEGLEISLEEGVWVPVKPHPESAFCVNVGDVLKVMTNERFVSVKHRVVMKSYKARRSMAYFAAPPLDATITCNSHSHNNPNPNPIYRSFTWGEYKKATYSCRLGDVTARLNHFKMPLSPLPLPED</sequence>
<reference evidence="6" key="1">
    <citation type="submission" date="2025-08" db="UniProtKB">
        <authorList>
            <consortium name="RefSeq"/>
        </authorList>
    </citation>
    <scope>IDENTIFICATION</scope>
</reference>
<dbReference type="OrthoDB" id="288590at2759"/>
<evidence type="ECO:0000256" key="2">
    <source>
        <dbReference type="ARBA" id="ARBA00023004"/>
    </source>
</evidence>
<accession>A0A6I9UN42</accession>
<evidence type="ECO:0000313" key="5">
    <source>
        <dbReference type="Proteomes" id="UP000504604"/>
    </source>
</evidence>
<dbReference type="KEGG" id="sind:105178859"/>
<dbReference type="InterPro" id="IPR027443">
    <property type="entry name" value="IPNS-like_sf"/>
</dbReference>
<dbReference type="PROSITE" id="PS51471">
    <property type="entry name" value="FE2OG_OXY"/>
    <property type="match status" value="1"/>
</dbReference>
<feature type="domain" description="Fe2OG dioxygenase" evidence="4">
    <location>
        <begin position="175"/>
        <end position="275"/>
    </location>
</feature>
<dbReference type="Proteomes" id="UP000504604">
    <property type="component" value="Unplaced"/>
</dbReference>